<dbReference type="InterPro" id="IPR058192">
    <property type="entry name" value="WHD_ROQ1-like"/>
</dbReference>
<evidence type="ECO:0000313" key="4">
    <source>
        <dbReference type="EMBL" id="KAI7725565.1"/>
    </source>
</evidence>
<dbReference type="GO" id="GO:0043531">
    <property type="term" value="F:ADP binding"/>
    <property type="evidence" value="ECO:0007669"/>
    <property type="project" value="InterPro"/>
</dbReference>
<dbReference type="InterPro" id="IPR042197">
    <property type="entry name" value="Apaf_helical"/>
</dbReference>
<dbReference type="InterPro" id="IPR044974">
    <property type="entry name" value="Disease_R_plants"/>
</dbReference>
<name>A0AAD5BLL1_AMBAR</name>
<feature type="domain" description="Disease resistance protein Roq1-like winged-helix" evidence="3">
    <location>
        <begin position="79"/>
        <end position="118"/>
    </location>
</feature>
<dbReference type="Proteomes" id="UP001206925">
    <property type="component" value="Unassembled WGS sequence"/>
</dbReference>
<gene>
    <name evidence="4" type="ORF">M8C21_009847</name>
</gene>
<dbReference type="Gene3D" id="1.10.8.430">
    <property type="entry name" value="Helical domain of apoptotic protease-activating factors"/>
    <property type="match status" value="1"/>
</dbReference>
<organism evidence="4 5">
    <name type="scientific">Ambrosia artemisiifolia</name>
    <name type="common">Common ragweed</name>
    <dbReference type="NCBI Taxonomy" id="4212"/>
    <lineage>
        <taxon>Eukaryota</taxon>
        <taxon>Viridiplantae</taxon>
        <taxon>Streptophyta</taxon>
        <taxon>Embryophyta</taxon>
        <taxon>Tracheophyta</taxon>
        <taxon>Spermatophyta</taxon>
        <taxon>Magnoliopsida</taxon>
        <taxon>eudicotyledons</taxon>
        <taxon>Gunneridae</taxon>
        <taxon>Pentapetalae</taxon>
        <taxon>asterids</taxon>
        <taxon>campanulids</taxon>
        <taxon>Asterales</taxon>
        <taxon>Asteraceae</taxon>
        <taxon>Asteroideae</taxon>
        <taxon>Heliantheae alliance</taxon>
        <taxon>Heliantheae</taxon>
        <taxon>Ambrosia</taxon>
    </lineage>
</organism>
<dbReference type="SUPFAM" id="SSF52540">
    <property type="entry name" value="P-loop containing nucleoside triphosphate hydrolases"/>
    <property type="match status" value="1"/>
</dbReference>
<dbReference type="AlphaFoldDB" id="A0AAD5BLL1"/>
<evidence type="ECO:0000256" key="2">
    <source>
        <dbReference type="ARBA" id="ARBA00022737"/>
    </source>
</evidence>
<keyword evidence="2" id="KW-0677">Repeat</keyword>
<proteinExistence type="predicted"/>
<dbReference type="PANTHER" id="PTHR11017">
    <property type="entry name" value="LEUCINE-RICH REPEAT-CONTAINING PROTEIN"/>
    <property type="match status" value="1"/>
</dbReference>
<dbReference type="InterPro" id="IPR027417">
    <property type="entry name" value="P-loop_NTPase"/>
</dbReference>
<dbReference type="Pfam" id="PF23282">
    <property type="entry name" value="WHD_ROQ1"/>
    <property type="match status" value="1"/>
</dbReference>
<dbReference type="PANTHER" id="PTHR11017:SF307">
    <property type="entry name" value="TIR DOMAIN, P-LOOP CONTAINING NUCLEOSIDE TRIPHOSPHATE HYDROLASE"/>
    <property type="match status" value="1"/>
</dbReference>
<accession>A0AAD5BLL1</accession>
<sequence>MRLLNDDESLELLSRHAFGSKIPLAGFKELALQAVQYCEGNPLALEVLGSSLFKNNTIPHWQSKDIDYVVKILEPDYSATSGIKTLINRCLLSTSPNKKLVMHRLLQDMGKNIVRQESIKSPAKRSRVWLSIDTYNILSKGMGSETIEGLALDMQVLSEGNFAFK</sequence>
<dbReference type="EMBL" id="JAMZMK010011910">
    <property type="protein sequence ID" value="KAI7725565.1"/>
    <property type="molecule type" value="Genomic_DNA"/>
</dbReference>
<evidence type="ECO:0000256" key="1">
    <source>
        <dbReference type="ARBA" id="ARBA00022614"/>
    </source>
</evidence>
<evidence type="ECO:0000313" key="5">
    <source>
        <dbReference type="Proteomes" id="UP001206925"/>
    </source>
</evidence>
<comment type="caution">
    <text evidence="4">The sequence shown here is derived from an EMBL/GenBank/DDBJ whole genome shotgun (WGS) entry which is preliminary data.</text>
</comment>
<evidence type="ECO:0000259" key="3">
    <source>
        <dbReference type="Pfam" id="PF23282"/>
    </source>
</evidence>
<reference evidence="4" key="1">
    <citation type="submission" date="2022-06" db="EMBL/GenBank/DDBJ databases">
        <title>Uncovering the hologenomic basis of an extraordinary plant invasion.</title>
        <authorList>
            <person name="Bieker V.C."/>
            <person name="Martin M.D."/>
            <person name="Gilbert T."/>
            <person name="Hodgins K."/>
            <person name="Battlay P."/>
            <person name="Petersen B."/>
            <person name="Wilson J."/>
        </authorList>
    </citation>
    <scope>NUCLEOTIDE SEQUENCE</scope>
    <source>
        <strain evidence="4">AA19_3_7</strain>
        <tissue evidence="4">Leaf</tissue>
    </source>
</reference>
<protein>
    <recommendedName>
        <fullName evidence="3">Disease resistance protein Roq1-like winged-helix domain-containing protein</fullName>
    </recommendedName>
</protein>
<feature type="non-terminal residue" evidence="4">
    <location>
        <position position="1"/>
    </location>
</feature>
<dbReference type="GO" id="GO:0006952">
    <property type="term" value="P:defense response"/>
    <property type="evidence" value="ECO:0007669"/>
    <property type="project" value="InterPro"/>
</dbReference>
<keyword evidence="1" id="KW-0433">Leucine-rich repeat</keyword>
<keyword evidence="5" id="KW-1185">Reference proteome</keyword>